<comment type="caution">
    <text evidence="4">Lacks conserved residue(s) required for the propagation of feature annotation.</text>
</comment>
<feature type="region of interest" description="Disordered" evidence="5">
    <location>
        <begin position="2038"/>
        <end position="2061"/>
    </location>
</feature>
<reference evidence="10" key="1">
    <citation type="submission" date="2020-11" db="EMBL/GenBank/DDBJ databases">
        <authorList>
            <person name="Tran Van P."/>
        </authorList>
    </citation>
    <scope>NUCLEOTIDE SEQUENCE</scope>
</reference>
<keyword evidence="6" id="KW-1133">Transmembrane helix</keyword>
<dbReference type="PANTHER" id="PTHR15036">
    <property type="entry name" value="PIKACHURIN-LIKE PROTEIN"/>
    <property type="match status" value="1"/>
</dbReference>
<dbReference type="FunFam" id="4.10.410.10:FF:000020">
    <property type="entry name" value="Collagen, type VI, alpha 3"/>
    <property type="match status" value="1"/>
</dbReference>
<organism evidence="10">
    <name type="scientific">Timema tahoe</name>
    <dbReference type="NCBI Taxonomy" id="61484"/>
    <lineage>
        <taxon>Eukaryota</taxon>
        <taxon>Metazoa</taxon>
        <taxon>Ecdysozoa</taxon>
        <taxon>Arthropoda</taxon>
        <taxon>Hexapoda</taxon>
        <taxon>Insecta</taxon>
        <taxon>Pterygota</taxon>
        <taxon>Neoptera</taxon>
        <taxon>Polyneoptera</taxon>
        <taxon>Phasmatodea</taxon>
        <taxon>Timematodea</taxon>
        <taxon>Timematoidea</taxon>
        <taxon>Timematidae</taxon>
        <taxon>Timema</taxon>
    </lineage>
</organism>
<feature type="domain" description="EGF-like" evidence="8">
    <location>
        <begin position="1225"/>
        <end position="1262"/>
    </location>
</feature>
<evidence type="ECO:0000259" key="7">
    <source>
        <dbReference type="PROSITE" id="PS50025"/>
    </source>
</evidence>
<feature type="domain" description="Laminin G" evidence="7">
    <location>
        <begin position="637"/>
        <end position="804"/>
    </location>
</feature>
<dbReference type="InterPro" id="IPR001791">
    <property type="entry name" value="Laminin_G"/>
</dbReference>
<evidence type="ECO:0000256" key="4">
    <source>
        <dbReference type="PROSITE-ProRule" id="PRU00076"/>
    </source>
</evidence>
<accession>A0A7R9FFN8</accession>
<dbReference type="SMART" id="SM00282">
    <property type="entry name" value="LamG"/>
    <property type="match status" value="6"/>
</dbReference>
<evidence type="ECO:0000256" key="2">
    <source>
        <dbReference type="ARBA" id="ARBA00022900"/>
    </source>
</evidence>
<evidence type="ECO:0000313" key="10">
    <source>
        <dbReference type="EMBL" id="CAD7452747.1"/>
    </source>
</evidence>
<keyword evidence="4" id="KW-0245">EGF-like domain</keyword>
<dbReference type="Gene3D" id="4.10.410.10">
    <property type="entry name" value="Pancreatic trypsin inhibitor Kunitz domain"/>
    <property type="match status" value="1"/>
</dbReference>
<dbReference type="SUPFAM" id="SSF57362">
    <property type="entry name" value="BPTI-like"/>
    <property type="match status" value="1"/>
</dbReference>
<keyword evidence="2" id="KW-0722">Serine protease inhibitor</keyword>
<evidence type="ECO:0000256" key="3">
    <source>
        <dbReference type="ARBA" id="ARBA00023157"/>
    </source>
</evidence>
<dbReference type="InterPro" id="IPR036880">
    <property type="entry name" value="Kunitz_BPTI_sf"/>
</dbReference>
<feature type="domain" description="Laminin G" evidence="7">
    <location>
        <begin position="448"/>
        <end position="629"/>
    </location>
</feature>
<evidence type="ECO:0000256" key="6">
    <source>
        <dbReference type="SAM" id="Phobius"/>
    </source>
</evidence>
<proteinExistence type="predicted"/>
<dbReference type="SUPFAM" id="SSF49899">
    <property type="entry name" value="Concanavalin A-like lectins/glucanases"/>
    <property type="match status" value="6"/>
</dbReference>
<feature type="disulfide bond" evidence="4">
    <location>
        <begin position="1502"/>
        <end position="1519"/>
    </location>
</feature>
<dbReference type="Gene3D" id="2.10.25.10">
    <property type="entry name" value="Laminin"/>
    <property type="match status" value="3"/>
</dbReference>
<dbReference type="PROSITE" id="PS00280">
    <property type="entry name" value="BPTI_KUNITZ_1"/>
    <property type="match status" value="1"/>
</dbReference>
<feature type="domain" description="Laminin G" evidence="7">
    <location>
        <begin position="1277"/>
        <end position="1493"/>
    </location>
</feature>
<dbReference type="InterPro" id="IPR002223">
    <property type="entry name" value="Kunitz_BPTI"/>
</dbReference>
<feature type="domain" description="BPTI/Kunitz inhibitor" evidence="9">
    <location>
        <begin position="99"/>
        <end position="149"/>
    </location>
</feature>
<dbReference type="Pfam" id="PF00008">
    <property type="entry name" value="EGF"/>
    <property type="match status" value="1"/>
</dbReference>
<dbReference type="GO" id="GO:0016020">
    <property type="term" value="C:membrane"/>
    <property type="evidence" value="ECO:0007669"/>
    <property type="project" value="UniProtKB-SubCell"/>
</dbReference>
<dbReference type="PROSITE" id="PS50026">
    <property type="entry name" value="EGF_3"/>
    <property type="match status" value="4"/>
</dbReference>
<keyword evidence="6" id="KW-0472">Membrane</keyword>
<feature type="domain" description="Laminin G" evidence="7">
    <location>
        <begin position="1052"/>
        <end position="1224"/>
    </location>
</feature>
<keyword evidence="1" id="KW-0646">Protease inhibitor</keyword>
<feature type="domain" description="Laminin G" evidence="7">
    <location>
        <begin position="210"/>
        <end position="405"/>
    </location>
</feature>
<name>A0A7R9FFN8_9NEOP</name>
<feature type="domain" description="EGF-like" evidence="8">
    <location>
        <begin position="806"/>
        <end position="844"/>
    </location>
</feature>
<dbReference type="CDD" id="cd00110">
    <property type="entry name" value="LamG"/>
    <property type="match status" value="4"/>
</dbReference>
<feature type="domain" description="EGF-like" evidence="8">
    <location>
        <begin position="1494"/>
        <end position="1532"/>
    </location>
</feature>
<protein>
    <submittedName>
        <fullName evidence="10">Uncharacterized protein</fullName>
    </submittedName>
</protein>
<dbReference type="Gene3D" id="2.60.120.200">
    <property type="match status" value="6"/>
</dbReference>
<dbReference type="FunFam" id="2.10.25.10:FF:000459">
    <property type="entry name" value="Axotactin, isoform B"/>
    <property type="match status" value="1"/>
</dbReference>
<dbReference type="CDD" id="cd00054">
    <property type="entry name" value="EGF_CA"/>
    <property type="match status" value="3"/>
</dbReference>
<gene>
    <name evidence="10" type="ORF">TTEB3V08_LOCUS920</name>
</gene>
<evidence type="ECO:0000256" key="5">
    <source>
        <dbReference type="SAM" id="MobiDB-lite"/>
    </source>
</evidence>
<dbReference type="Pfam" id="PF02210">
    <property type="entry name" value="Laminin_G_2"/>
    <property type="match status" value="6"/>
</dbReference>
<feature type="region of interest" description="Disordered" evidence="5">
    <location>
        <begin position="1"/>
        <end position="21"/>
    </location>
</feature>
<dbReference type="SMART" id="SM00181">
    <property type="entry name" value="EGF"/>
    <property type="match status" value="4"/>
</dbReference>
<dbReference type="PROSITE" id="PS50025">
    <property type="entry name" value="LAM_G_DOMAIN"/>
    <property type="match status" value="6"/>
</dbReference>
<dbReference type="InterPro" id="IPR013320">
    <property type="entry name" value="ConA-like_dom_sf"/>
</dbReference>
<feature type="transmembrane region" description="Helical" evidence="6">
    <location>
        <begin position="1784"/>
        <end position="1805"/>
    </location>
</feature>
<evidence type="ECO:0000256" key="1">
    <source>
        <dbReference type="ARBA" id="ARBA00022690"/>
    </source>
</evidence>
<dbReference type="PANTHER" id="PTHR15036:SF49">
    <property type="entry name" value="AXOTACTIN"/>
    <property type="match status" value="1"/>
</dbReference>
<dbReference type="InterPro" id="IPR020901">
    <property type="entry name" value="Prtase_inh_Kunz-CS"/>
</dbReference>
<feature type="region of interest" description="Disordered" evidence="5">
    <location>
        <begin position="1960"/>
        <end position="1991"/>
    </location>
</feature>
<evidence type="ECO:0000259" key="8">
    <source>
        <dbReference type="PROSITE" id="PS50026"/>
    </source>
</evidence>
<dbReference type="CDD" id="cd00109">
    <property type="entry name" value="Kunitz-type"/>
    <property type="match status" value="1"/>
</dbReference>
<dbReference type="EMBL" id="OE000170">
    <property type="protein sequence ID" value="CAD7452747.1"/>
    <property type="molecule type" value="Genomic_DNA"/>
</dbReference>
<dbReference type="InterPro" id="IPR050372">
    <property type="entry name" value="Neurexin-related_CASP"/>
</dbReference>
<feature type="domain" description="Laminin G" evidence="7">
    <location>
        <begin position="1534"/>
        <end position="1732"/>
    </location>
</feature>
<keyword evidence="3 4" id="KW-1015">Disulfide bond</keyword>
<dbReference type="SMART" id="SM00131">
    <property type="entry name" value="KU"/>
    <property type="match status" value="1"/>
</dbReference>
<evidence type="ECO:0000259" key="9">
    <source>
        <dbReference type="PROSITE" id="PS50279"/>
    </source>
</evidence>
<dbReference type="Gene3D" id="2.60.120.1000">
    <property type="match status" value="1"/>
</dbReference>
<dbReference type="Pfam" id="PF00014">
    <property type="entry name" value="Kunitz_BPTI"/>
    <property type="match status" value="1"/>
</dbReference>
<dbReference type="PROSITE" id="PS01186">
    <property type="entry name" value="EGF_2"/>
    <property type="match status" value="1"/>
</dbReference>
<dbReference type="PRINTS" id="PR00759">
    <property type="entry name" value="BASICPTASE"/>
</dbReference>
<feature type="domain" description="EGF-like" evidence="8">
    <location>
        <begin position="406"/>
        <end position="444"/>
    </location>
</feature>
<dbReference type="InterPro" id="IPR000742">
    <property type="entry name" value="EGF"/>
</dbReference>
<sequence>MSGKRKRASLDHHNEPSDYQSQFSRQEPLILSFKYFLICPHKAELTLSQNHCFTEKSANMWVRCSESLLLAYLCCTWMCPVASLPAAETGPNGQIPEHCTLPPDKGVCRSFVHKWFYDTAAKKCFTFIYGGCPGNDNRFDSQADCLLSCAQGNYTLPPYLRKPDELPKPPTITMPKPERVTFAPTTTTKAPVPLAERGEELTFAETGHHKVFMFAHSNTFIQLDGNRIPTFQLRLCREISFQFRTKLPHGLLVYHSVKDRPEGLDPYALYIIVENGQLKVVHVFGKYSTSVTVGKGLNRDEWHSVMVRIDVHGARLLAKVDDKQEETNVLGLDPSINYGVSSDLTSVVLIGGLSPEEKLHGVKYIIESFVGCIKDIVLSAGKAASDLLPIQPLIATKHENIVEGCIDKCRTSENLCFVGSRCVNHYNGLTCDCFGRKYEGEQCDTYTATILTMRGSSYVSYRVYDWKDRVHSRVSRISLFFKTRYDDSVLFYASGEPHGHHYVAASIKNETVHVKIDLGDGPVEATLGSSVNDNYWHNLTIAQHDTDLTLRLDHEQKDLQLSGPRKHLYIDPEIYFGGGPELQKKKGLVSSNNFPGCLKYVFFNDVSVLYELQKASPRVHYHGVLRPELYETDVEVIPITFPFPASHIWWPSAKGQDLYLKFDFKSNRNMAVLVSSEVITAAGKGYWEVRVVTDEIRFELVPNTANNVTHLTAVKFDNRGGWHAVELSYVKGEVKLTVDHKNKNVQLFGLEFEMGERIIIGSGSLANVGIVGCMRDMVINGVSLEPRAMVRTEHAVGDVSLDNCQLVDPCTRPNACEHGGKCSVRDDRVVCDCKGTGYLGKNCHFAEFRKTCEELALLGYTKPDVYLIDIDGNGRFPPAHVKCEFQSLEDSTKTIVEHNLPSQVDVRSAKEEDFSFSIKYREFSAEMLQELISHSLRCSQYIKYDCYKAPLDLHSATWFVSSGNRDIVDYVGEIKRGACPCALNRTCMDPKQSCNCDISEGKWLSDEGYYTKPGSLGLTEMVFLQQKELDQDALGRITLGPLECVETNTQQYVVTFTSSQSYIEVPGWRKGDISFSFRTTGEKAILLYQPPIRPHHPSFMVALTSDFQLTFNFTLNTGKSRELAIKSRRRLNSGEWQKIWIDYNEHHVRFMINTDYEMLDLLPVEEFGPFEGSMFIGGATEDLLKVSSVRQGLIGCFRGLVVNGEILDIYSYMSVHLSEIIKDCKPSCDPNPCKNGAKCKELWSTFQCVCENPWAQEGAFCETNINVKALTFLTPESFLKKNYVNAVTELDRQILNNLLRDNILINMRTYEQHSLVMYTNDHLNNFVQLHIERGKYVVFTFNSGPEKSHSRVPGTRAETILPIGLKLGLNSGRSVQVAIVRTMHETILHVNDRNASTAITVNQLTNYSNRPWLNPDKEVLSPQRPPAPPTEYFQINLGGYDPANLIASSSSGPALPGYVGCIRGLKAGNILIDLTANIPQVPTTQMAGIVAGCKMKCDEHPCKNQGVCIEDFQKGEASCDCQFTSYYGEFCDEEKGADFGGDSVLQRKFVLEGSVHQVKVQLAFSSTDPRQWNSVLLLLQTENKRSYYLLVALTSEGELVFEEDREGSALGARIKDRNFLNGARHSVYYQRTGDNAVLMVDREEVPLAPILVLTLTDLTSSDKGANEVQVGGLNTSDPRFTAYKSYSGCLSNVLVEVNAQTMKPLDEYMFFTKTGGEDVNVRNAPGVRIAPCAFFDATNKPRPGLSLNISLGRDKAWVEDPPARIPYKSLYSEASTEEDNTFQVVFLVMVVVFGVIVTGALCEVYRSHRQYKKRKEEEAAGAALIWSKGHKVQYSEPGPKPPNLTAYKNVSDLSVTVLLWSLGSDLYRWGLQIKAPVSSHLVPQQEVKTTKPTYNNVEPPKPEVKFSVPLVEPLPQPDKMALPEARRNSVPTSEQELEWDPLGESTELLAESVEDLTSSMQNGIDTNTNVTMRPGRSINTNGSTKRGQTNSAIFPPILEDDIDVIGPRSKEAPPSSFLRALSPVFLSEERRTFGNPISYLGGPRLAANPSRASKESVLSVD</sequence>
<dbReference type="PROSITE" id="PS50279">
    <property type="entry name" value="BPTI_KUNITZ_2"/>
    <property type="match status" value="1"/>
</dbReference>
<dbReference type="GO" id="GO:0004867">
    <property type="term" value="F:serine-type endopeptidase inhibitor activity"/>
    <property type="evidence" value="ECO:0007669"/>
    <property type="project" value="UniProtKB-KW"/>
</dbReference>
<keyword evidence="6" id="KW-0812">Transmembrane</keyword>